<reference evidence="1 2" key="1">
    <citation type="journal article" date="2020" name="Nat. Food">
        <title>A phased Vanilla planifolia genome enables genetic improvement of flavour and production.</title>
        <authorList>
            <person name="Hasing T."/>
            <person name="Tang H."/>
            <person name="Brym M."/>
            <person name="Khazi F."/>
            <person name="Huang T."/>
            <person name="Chambers A.H."/>
        </authorList>
    </citation>
    <scope>NUCLEOTIDE SEQUENCE [LARGE SCALE GENOMIC DNA]</scope>
    <source>
        <tissue evidence="1">Leaf</tissue>
    </source>
</reference>
<name>A0A835V3W5_VANPL</name>
<comment type="caution">
    <text evidence="1">The sequence shown here is derived from an EMBL/GenBank/DDBJ whole genome shotgun (WGS) entry which is preliminary data.</text>
</comment>
<proteinExistence type="predicted"/>
<gene>
    <name evidence="1" type="ORF">HPP92_010255</name>
</gene>
<evidence type="ECO:0000313" key="2">
    <source>
        <dbReference type="Proteomes" id="UP000639772"/>
    </source>
</evidence>
<evidence type="ECO:0000313" key="1">
    <source>
        <dbReference type="EMBL" id="KAG0482171.1"/>
    </source>
</evidence>
<sequence>MEAHGRWLGLGPSFAFGFDRKSLKFVPFRWTPANQPTNPLLWFRLGSLLAEGRRKEKRLLSHSLLSNAAFINGTPSPSPPYALRHLTNGGISTRIQGMGTQVHDVGCVALRVGSLLSGRPRIKGWAVPATY</sequence>
<protein>
    <submittedName>
        <fullName evidence="1">Uncharacterized protein</fullName>
    </submittedName>
</protein>
<dbReference type="AlphaFoldDB" id="A0A835V3W5"/>
<dbReference type="Proteomes" id="UP000639772">
    <property type="component" value="Unassembled WGS sequence"/>
</dbReference>
<dbReference type="EMBL" id="JADCNM010000005">
    <property type="protein sequence ID" value="KAG0482171.1"/>
    <property type="molecule type" value="Genomic_DNA"/>
</dbReference>
<organism evidence="1 2">
    <name type="scientific">Vanilla planifolia</name>
    <name type="common">Vanilla</name>
    <dbReference type="NCBI Taxonomy" id="51239"/>
    <lineage>
        <taxon>Eukaryota</taxon>
        <taxon>Viridiplantae</taxon>
        <taxon>Streptophyta</taxon>
        <taxon>Embryophyta</taxon>
        <taxon>Tracheophyta</taxon>
        <taxon>Spermatophyta</taxon>
        <taxon>Magnoliopsida</taxon>
        <taxon>Liliopsida</taxon>
        <taxon>Asparagales</taxon>
        <taxon>Orchidaceae</taxon>
        <taxon>Vanilloideae</taxon>
        <taxon>Vanilleae</taxon>
        <taxon>Vanilla</taxon>
    </lineage>
</organism>
<accession>A0A835V3W5</accession>